<evidence type="ECO:0000313" key="3">
    <source>
        <dbReference type="Proteomes" id="UP000253941"/>
    </source>
</evidence>
<evidence type="ECO:0008006" key="4">
    <source>
        <dbReference type="Google" id="ProtNLM"/>
    </source>
</evidence>
<dbReference type="Proteomes" id="UP000253941">
    <property type="component" value="Unassembled WGS sequence"/>
</dbReference>
<name>A0A369TAP1_9PROT</name>
<keyword evidence="1" id="KW-0472">Membrane</keyword>
<feature type="transmembrane region" description="Helical" evidence="1">
    <location>
        <begin position="188"/>
        <end position="208"/>
    </location>
</feature>
<organism evidence="2 3">
    <name type="scientific">Ferruginivarius sediminum</name>
    <dbReference type="NCBI Taxonomy" id="2661937"/>
    <lineage>
        <taxon>Bacteria</taxon>
        <taxon>Pseudomonadati</taxon>
        <taxon>Pseudomonadota</taxon>
        <taxon>Alphaproteobacteria</taxon>
        <taxon>Rhodospirillales</taxon>
        <taxon>Rhodospirillaceae</taxon>
        <taxon>Ferruginivarius</taxon>
    </lineage>
</organism>
<feature type="transmembrane region" description="Helical" evidence="1">
    <location>
        <begin position="453"/>
        <end position="472"/>
    </location>
</feature>
<gene>
    <name evidence="2" type="ORF">DRB17_08930</name>
</gene>
<proteinExistence type="predicted"/>
<accession>A0A369TAP1</accession>
<keyword evidence="1" id="KW-0812">Transmembrane</keyword>
<protein>
    <recommendedName>
        <fullName evidence="4">Citrate transporter</fullName>
    </recommendedName>
</protein>
<evidence type="ECO:0000256" key="1">
    <source>
        <dbReference type="SAM" id="Phobius"/>
    </source>
</evidence>
<feature type="transmembrane region" description="Helical" evidence="1">
    <location>
        <begin position="73"/>
        <end position="90"/>
    </location>
</feature>
<feature type="transmembrane region" description="Helical" evidence="1">
    <location>
        <begin position="410"/>
        <end position="433"/>
    </location>
</feature>
<dbReference type="EMBL" id="QPMH01000006">
    <property type="protein sequence ID" value="RDD62338.1"/>
    <property type="molecule type" value="Genomic_DNA"/>
</dbReference>
<feature type="transmembrane region" description="Helical" evidence="1">
    <location>
        <begin position="22"/>
        <end position="42"/>
    </location>
</feature>
<dbReference type="AlphaFoldDB" id="A0A369TAP1"/>
<comment type="caution">
    <text evidence="2">The sequence shown here is derived from an EMBL/GenBank/DDBJ whole genome shotgun (WGS) entry which is preliminary data.</text>
</comment>
<feature type="transmembrane region" description="Helical" evidence="1">
    <location>
        <begin position="102"/>
        <end position="121"/>
    </location>
</feature>
<keyword evidence="1" id="KW-1133">Transmembrane helix</keyword>
<feature type="transmembrane region" description="Helical" evidence="1">
    <location>
        <begin position="141"/>
        <end position="168"/>
    </location>
</feature>
<feature type="transmembrane region" description="Helical" evidence="1">
    <location>
        <begin position="220"/>
        <end position="238"/>
    </location>
</feature>
<feature type="transmembrane region" description="Helical" evidence="1">
    <location>
        <begin position="284"/>
        <end position="304"/>
    </location>
</feature>
<evidence type="ECO:0000313" key="2">
    <source>
        <dbReference type="EMBL" id="RDD62338.1"/>
    </source>
</evidence>
<keyword evidence="3" id="KW-1185">Reference proteome</keyword>
<feature type="transmembrane region" description="Helical" evidence="1">
    <location>
        <begin position="370"/>
        <end position="398"/>
    </location>
</feature>
<feature type="transmembrane region" description="Helical" evidence="1">
    <location>
        <begin position="259"/>
        <end position="278"/>
    </location>
</feature>
<reference evidence="2 3" key="1">
    <citation type="submission" date="2018-07" db="EMBL/GenBank/DDBJ databases">
        <title>Venubactetium sediminum gen. nov., sp. nov., isolated from a marine solar saltern.</title>
        <authorList>
            <person name="Wang S."/>
        </authorList>
    </citation>
    <scope>NUCLEOTIDE SEQUENCE [LARGE SCALE GENOMIC DNA]</scope>
    <source>
        <strain evidence="2 3">WD2A32</strain>
    </source>
</reference>
<sequence>MKDASVSAPAAAARPLMPESPAGWLSAAVFLISAASATVGILGDVVEATYAAAGLMWLYLALEAPRIPATQRLIALALMLVGGGLAWYGGRPGQAFLDASDGALLFLVLFGAVTFIQYPALRSPSMHHARQMILQQPPGRRYLAVSAAAHCLGALVNFAAMTLLATFLHQALETDVRRRMGAAMCRGFAIAATWSPFFVSMAVILSVMPDLNWSDIALPGFPLGLLVLAYGWLFDRATRGRRAKPRANAQAAEAVRPAAFGRLAVLAVMLVALVLAVAEGGSMPMPLAIFLVVPGFSLAWLLVLRKYEAAGDGSVPGFTEHIRAGLPGLRGEVLLFLAANVLGQGIASAVDPGTVEGAMQAAGLTGPAAIFALLIGMLACAAMAIHPLVLIVVLAHVLDPQRLGLTQQSLALIMACFWGLGAVLSPASGLTLFMARTLGEPQWRVAWVRNGAYSALGALVCGAYVSIFNAFFA</sequence>